<evidence type="ECO:0000313" key="15">
    <source>
        <dbReference type="Proteomes" id="UP000239814"/>
    </source>
</evidence>
<feature type="domain" description="Serine dehydratase beta chain" evidence="13">
    <location>
        <begin position="16"/>
        <end position="167"/>
    </location>
</feature>
<organism evidence="14 15">
    <name type="scientific">Gordonia iterans</name>
    <dbReference type="NCBI Taxonomy" id="1004901"/>
    <lineage>
        <taxon>Bacteria</taxon>
        <taxon>Bacillati</taxon>
        <taxon>Actinomycetota</taxon>
        <taxon>Actinomycetes</taxon>
        <taxon>Mycobacteriales</taxon>
        <taxon>Gordoniaceae</taxon>
        <taxon>Gordonia</taxon>
    </lineage>
</organism>
<dbReference type="Pfam" id="PF03315">
    <property type="entry name" value="SDH_beta"/>
    <property type="match status" value="1"/>
</dbReference>
<dbReference type="SUPFAM" id="SSF143548">
    <property type="entry name" value="Serine metabolism enzymes domain"/>
    <property type="match status" value="1"/>
</dbReference>
<dbReference type="NCBIfam" id="TIGR00720">
    <property type="entry name" value="sda_mono"/>
    <property type="match status" value="1"/>
</dbReference>
<evidence type="ECO:0000256" key="11">
    <source>
        <dbReference type="RuleBase" id="RU366059"/>
    </source>
</evidence>
<dbReference type="GO" id="GO:0051539">
    <property type="term" value="F:4 iron, 4 sulfur cluster binding"/>
    <property type="evidence" value="ECO:0007669"/>
    <property type="project" value="UniProtKB-UniRule"/>
</dbReference>
<keyword evidence="8 11" id="KW-0411">Iron-sulfur</keyword>
<evidence type="ECO:0000256" key="7">
    <source>
        <dbReference type="ARBA" id="ARBA00023004"/>
    </source>
</evidence>
<dbReference type="PANTHER" id="PTHR30182:SF1">
    <property type="entry name" value="L-SERINE DEHYDRATASE 1"/>
    <property type="match status" value="1"/>
</dbReference>
<dbReference type="GO" id="GO:0006094">
    <property type="term" value="P:gluconeogenesis"/>
    <property type="evidence" value="ECO:0007669"/>
    <property type="project" value="UniProtKB-KW"/>
</dbReference>
<accession>A0A2S0KKR0</accession>
<comment type="catalytic activity">
    <reaction evidence="10 11">
        <text>L-serine = pyruvate + NH4(+)</text>
        <dbReference type="Rhea" id="RHEA:19169"/>
        <dbReference type="ChEBI" id="CHEBI:15361"/>
        <dbReference type="ChEBI" id="CHEBI:28938"/>
        <dbReference type="ChEBI" id="CHEBI:33384"/>
        <dbReference type="EC" id="4.3.1.17"/>
    </reaction>
</comment>
<gene>
    <name evidence="14" type="ORF">C6V83_13705</name>
</gene>
<evidence type="ECO:0000259" key="12">
    <source>
        <dbReference type="Pfam" id="PF03313"/>
    </source>
</evidence>
<evidence type="ECO:0000313" key="14">
    <source>
        <dbReference type="EMBL" id="AVM02259.1"/>
    </source>
</evidence>
<feature type="domain" description="Serine dehydratase-like alpha subunit" evidence="12">
    <location>
        <begin position="194"/>
        <end position="454"/>
    </location>
</feature>
<name>A0A2S0KKR0_9ACTN</name>
<dbReference type="PANTHER" id="PTHR30182">
    <property type="entry name" value="L-SERINE DEHYDRATASE"/>
    <property type="match status" value="1"/>
</dbReference>
<dbReference type="OrthoDB" id="9805537at2"/>
<evidence type="ECO:0000256" key="9">
    <source>
        <dbReference type="ARBA" id="ARBA00023239"/>
    </source>
</evidence>
<evidence type="ECO:0000256" key="2">
    <source>
        <dbReference type="ARBA" id="ARBA00004742"/>
    </source>
</evidence>
<dbReference type="InterPro" id="IPR005130">
    <property type="entry name" value="Ser_deHydtase-like_asu"/>
</dbReference>
<dbReference type="InterPro" id="IPR051318">
    <property type="entry name" value="Fe-S_L-Ser"/>
</dbReference>
<keyword evidence="15" id="KW-1185">Reference proteome</keyword>
<dbReference type="Pfam" id="PF03313">
    <property type="entry name" value="SDH_alpha"/>
    <property type="match status" value="1"/>
</dbReference>
<evidence type="ECO:0000259" key="13">
    <source>
        <dbReference type="Pfam" id="PF03315"/>
    </source>
</evidence>
<dbReference type="KEGG" id="git:C6V83_13705"/>
<dbReference type="InterPro" id="IPR005131">
    <property type="entry name" value="Ser_deHydtase_bsu"/>
</dbReference>
<keyword evidence="6 11" id="KW-0479">Metal-binding</keyword>
<dbReference type="InterPro" id="IPR004644">
    <property type="entry name" value="Fe-S_L-Ser_mono"/>
</dbReference>
<evidence type="ECO:0000256" key="1">
    <source>
        <dbReference type="ARBA" id="ARBA00001966"/>
    </source>
</evidence>
<dbReference type="GO" id="GO:0046872">
    <property type="term" value="F:metal ion binding"/>
    <property type="evidence" value="ECO:0007669"/>
    <property type="project" value="UniProtKB-KW"/>
</dbReference>
<dbReference type="InterPro" id="IPR029009">
    <property type="entry name" value="ASB_dom_sf"/>
</dbReference>
<protein>
    <recommendedName>
        <fullName evidence="11">L-serine dehydratase</fullName>
        <ecNumber evidence="11">4.3.1.17</ecNumber>
    </recommendedName>
</protein>
<evidence type="ECO:0000256" key="8">
    <source>
        <dbReference type="ARBA" id="ARBA00023014"/>
    </source>
</evidence>
<keyword evidence="4 11" id="KW-0312">Gluconeogenesis</keyword>
<evidence type="ECO:0000256" key="4">
    <source>
        <dbReference type="ARBA" id="ARBA00022432"/>
    </source>
</evidence>
<evidence type="ECO:0000256" key="3">
    <source>
        <dbReference type="ARBA" id="ARBA00008636"/>
    </source>
</evidence>
<keyword evidence="7 11" id="KW-0408">Iron</keyword>
<dbReference type="Gene3D" id="3.30.1330.90">
    <property type="entry name" value="D-3-phosphoglycerate dehydrogenase, domain 3"/>
    <property type="match status" value="1"/>
</dbReference>
<keyword evidence="9 11" id="KW-0456">Lyase</keyword>
<dbReference type="Proteomes" id="UP000239814">
    <property type="component" value="Chromosome"/>
</dbReference>
<proteinExistence type="inferred from homology"/>
<sequence length="460" mass="47569">MNNSWCTAEQCPCDVSVDDLFKIGIGPSSSHTVGPMRAARAFVDELAGLPGRPRPHRVSVRLLGALGATGVGHGTPDAVIAGLRGWRSEDCDPLLVRGQWDRLAEDPWVRSPAGPLLLRPEDVRLDPKDRSAGHPNAIDIAAYDGDGRPLLLRRYLSVGGGTVLMEGEHQAGSRRAIPWHFGSFVELVEICERHSMTIDEVVRQNEEARGRRPDDHLVRVWGVMNAAIERGASASDSILPGSLALRRRAPRLTAAVTGGAPVAVSELSRLHAAAMAVSEENAAGRRVATAPTNGAAGIIPAVVDFYLRSAGAGAQGAVGMLLTASAIGAIVKAGASVSGAEIGCQGEVGTACAMAAGALCSALGGTPAQVGKAAEIGIEHHLGLTCDPVAGLVQVPCIERNAIAAVTAVQAAMLTLAEGEPRNRVSLDTAVTTMAQVGADMHAKYKETSLGGLAANVPVC</sequence>
<dbReference type="AlphaFoldDB" id="A0A2S0KKR0"/>
<evidence type="ECO:0000256" key="10">
    <source>
        <dbReference type="ARBA" id="ARBA00049406"/>
    </source>
</evidence>
<reference evidence="14 15" key="1">
    <citation type="submission" date="2018-03" db="EMBL/GenBank/DDBJ databases">
        <title>Characteristics and genome of n-alkane degrading marine bacteria Gordonia iterans isolated from crude oil contaminated in Tae-an, South Korea.</title>
        <authorList>
            <person name="Lee S.-S."/>
            <person name="Kim H."/>
        </authorList>
    </citation>
    <scope>NUCLEOTIDE SEQUENCE [LARGE SCALE GENOMIC DNA]</scope>
    <source>
        <strain evidence="14 15">Co17</strain>
    </source>
</reference>
<dbReference type="EMBL" id="CP027433">
    <property type="protein sequence ID" value="AVM02259.1"/>
    <property type="molecule type" value="Genomic_DNA"/>
</dbReference>
<comment type="pathway">
    <text evidence="2">Carbohydrate biosynthesis; gluconeogenesis.</text>
</comment>
<evidence type="ECO:0000256" key="6">
    <source>
        <dbReference type="ARBA" id="ARBA00022723"/>
    </source>
</evidence>
<comment type="cofactor">
    <cofactor evidence="1 11">
        <name>[4Fe-4S] cluster</name>
        <dbReference type="ChEBI" id="CHEBI:49883"/>
    </cofactor>
</comment>
<comment type="similarity">
    <text evidence="3 11">Belongs to the iron-sulfur dependent L-serine dehydratase family.</text>
</comment>
<keyword evidence="5 11" id="KW-0004">4Fe-4S</keyword>
<evidence type="ECO:0000256" key="5">
    <source>
        <dbReference type="ARBA" id="ARBA00022485"/>
    </source>
</evidence>
<dbReference type="GO" id="GO:0003941">
    <property type="term" value="F:L-serine ammonia-lyase activity"/>
    <property type="evidence" value="ECO:0007669"/>
    <property type="project" value="UniProtKB-UniRule"/>
</dbReference>
<dbReference type="EC" id="4.3.1.17" evidence="11"/>